<dbReference type="InterPro" id="IPR005881">
    <property type="entry name" value="Ser_O-AcTrfase"/>
</dbReference>
<dbReference type="PIRSF" id="PIRSF000441">
    <property type="entry name" value="CysE"/>
    <property type="match status" value="1"/>
</dbReference>
<dbReference type="InterPro" id="IPR001451">
    <property type="entry name" value="Hexapep"/>
</dbReference>
<organism evidence="6 7">
    <name type="scientific">Clostridium gelidum</name>
    <dbReference type="NCBI Taxonomy" id="704125"/>
    <lineage>
        <taxon>Bacteria</taxon>
        <taxon>Bacillati</taxon>
        <taxon>Bacillota</taxon>
        <taxon>Clostridia</taxon>
        <taxon>Eubacteriales</taxon>
        <taxon>Clostridiaceae</taxon>
        <taxon>Clostridium</taxon>
    </lineage>
</organism>
<dbReference type="InterPro" id="IPR011004">
    <property type="entry name" value="Trimer_LpxA-like_sf"/>
</dbReference>
<comment type="similarity">
    <text evidence="1 5">Belongs to the transferase hexapeptide repeat family.</text>
</comment>
<sequence length="165" mass="18361">MFEALKEDIKVNDRRLTPIIILMFYRSANSLYYSNIPKSIKKVPLILLKILQKVFADVIFGVEIPYKAKIAKGLRIVHPKDIVIAETAIIGEHCTIFNQTTIGVNEHKEINKAPKIGNYVYIAAGGKVIGDIAIGDNCRIGANAVITKSIKNNTTVVCVQRIIER</sequence>
<accession>A0ABM7TA62</accession>
<dbReference type="Pfam" id="PF00132">
    <property type="entry name" value="Hexapep"/>
    <property type="match status" value="1"/>
</dbReference>
<keyword evidence="4 5" id="KW-0012">Acyltransferase</keyword>
<dbReference type="Gene3D" id="2.160.10.10">
    <property type="entry name" value="Hexapeptide repeat proteins"/>
    <property type="match status" value="1"/>
</dbReference>
<evidence type="ECO:0000313" key="6">
    <source>
        <dbReference type="EMBL" id="BCZ48248.1"/>
    </source>
</evidence>
<dbReference type="Proteomes" id="UP000824633">
    <property type="component" value="Chromosome"/>
</dbReference>
<dbReference type="SUPFAM" id="SSF51161">
    <property type="entry name" value="Trimeric LpxA-like enzymes"/>
    <property type="match status" value="1"/>
</dbReference>
<evidence type="ECO:0000256" key="4">
    <source>
        <dbReference type="ARBA" id="ARBA00023315"/>
    </source>
</evidence>
<evidence type="ECO:0000256" key="3">
    <source>
        <dbReference type="ARBA" id="ARBA00022679"/>
    </source>
</evidence>
<evidence type="ECO:0000313" key="7">
    <source>
        <dbReference type="Proteomes" id="UP000824633"/>
    </source>
</evidence>
<dbReference type="InterPro" id="IPR045304">
    <property type="entry name" value="LbH_SAT"/>
</dbReference>
<protein>
    <recommendedName>
        <fullName evidence="2 5">Serine acetyltransferase</fullName>
        <ecNumber evidence="5">2.3.1.30</ecNumber>
    </recommendedName>
</protein>
<name>A0ABM7TA62_9CLOT</name>
<reference evidence="7" key="1">
    <citation type="submission" date="2021-07" db="EMBL/GenBank/DDBJ databases">
        <title>Complete genome sequencing of a Clostridium isolate.</title>
        <authorList>
            <person name="Ueki A."/>
            <person name="Tonouchi A."/>
        </authorList>
    </citation>
    <scope>NUCLEOTIDE SEQUENCE [LARGE SCALE GENOMIC DNA]</scope>
    <source>
        <strain evidence="7">C5S11</strain>
    </source>
</reference>
<dbReference type="PANTHER" id="PTHR42811">
    <property type="entry name" value="SERINE ACETYLTRANSFERASE"/>
    <property type="match status" value="1"/>
</dbReference>
<dbReference type="RefSeq" id="WP_224034519.1">
    <property type="nucleotide sequence ID" value="NZ_AP024849.1"/>
</dbReference>
<dbReference type="EC" id="2.3.1.30" evidence="5"/>
<dbReference type="CDD" id="cd03354">
    <property type="entry name" value="LbH_SAT"/>
    <property type="match status" value="1"/>
</dbReference>
<gene>
    <name evidence="6" type="primary">cysE_2</name>
    <name evidence="6" type="ORF">psyc5s11_43150</name>
</gene>
<proteinExistence type="inferred from homology"/>
<evidence type="ECO:0000256" key="2">
    <source>
        <dbReference type="ARBA" id="ARBA00018522"/>
    </source>
</evidence>
<keyword evidence="7" id="KW-1185">Reference proteome</keyword>
<keyword evidence="3 5" id="KW-0808">Transferase</keyword>
<comment type="catalytic activity">
    <reaction evidence="5">
        <text>L-serine + acetyl-CoA = O-acetyl-L-serine + CoA</text>
        <dbReference type="Rhea" id="RHEA:24560"/>
        <dbReference type="ChEBI" id="CHEBI:33384"/>
        <dbReference type="ChEBI" id="CHEBI:57287"/>
        <dbReference type="ChEBI" id="CHEBI:57288"/>
        <dbReference type="ChEBI" id="CHEBI:58340"/>
        <dbReference type="EC" id="2.3.1.30"/>
    </reaction>
</comment>
<dbReference type="EMBL" id="AP024849">
    <property type="protein sequence ID" value="BCZ48248.1"/>
    <property type="molecule type" value="Genomic_DNA"/>
</dbReference>
<evidence type="ECO:0000256" key="5">
    <source>
        <dbReference type="PIRNR" id="PIRNR000441"/>
    </source>
</evidence>
<evidence type="ECO:0000256" key="1">
    <source>
        <dbReference type="ARBA" id="ARBA00007274"/>
    </source>
</evidence>